<feature type="transmembrane region" description="Helical" evidence="9">
    <location>
        <begin position="170"/>
        <end position="188"/>
    </location>
</feature>
<feature type="transmembrane region" description="Helical" evidence="9">
    <location>
        <begin position="97"/>
        <end position="119"/>
    </location>
</feature>
<dbReference type="InterPro" id="IPR006043">
    <property type="entry name" value="NCS2"/>
</dbReference>
<proteinExistence type="inferred from homology"/>
<evidence type="ECO:0000256" key="8">
    <source>
        <dbReference type="PIRNR" id="PIRNR005353"/>
    </source>
</evidence>
<feature type="transmembrane region" description="Helical" evidence="9">
    <location>
        <begin position="375"/>
        <end position="404"/>
    </location>
</feature>
<dbReference type="Proteomes" id="UP001163726">
    <property type="component" value="Chromosome"/>
</dbReference>
<evidence type="ECO:0000256" key="7">
    <source>
        <dbReference type="ARBA" id="ARBA00023136"/>
    </source>
</evidence>
<keyword evidence="3 8" id="KW-0813">Transport</keyword>
<dbReference type="EMBL" id="CP109965">
    <property type="protein sequence ID" value="WAJ69885.1"/>
    <property type="molecule type" value="Genomic_DNA"/>
</dbReference>
<dbReference type="RefSeq" id="WP_268074179.1">
    <property type="nucleotide sequence ID" value="NZ_CP109965.1"/>
</dbReference>
<dbReference type="Pfam" id="PF00860">
    <property type="entry name" value="Xan_ur_permease"/>
    <property type="match status" value="1"/>
</dbReference>
<feature type="transmembrane region" description="Helical" evidence="9">
    <location>
        <begin position="235"/>
        <end position="253"/>
    </location>
</feature>
<name>A0ABY7AKN4_9ALTE</name>
<keyword evidence="5 8" id="KW-0812">Transmembrane</keyword>
<accession>A0ABY7AKN4</accession>
<dbReference type="PIRSF" id="PIRSF005353">
    <property type="entry name" value="PbuG"/>
    <property type="match status" value="1"/>
</dbReference>
<dbReference type="PANTHER" id="PTHR43337:SF1">
    <property type="entry name" value="XANTHINE_URACIL PERMEASE C887.17-RELATED"/>
    <property type="match status" value="1"/>
</dbReference>
<feature type="transmembrane region" description="Helical" evidence="9">
    <location>
        <begin position="195"/>
        <end position="215"/>
    </location>
</feature>
<comment type="subcellular location">
    <subcellularLocation>
        <location evidence="1 8">Cell membrane</location>
        <topology evidence="1 8">Multi-pass membrane protein</topology>
    </subcellularLocation>
</comment>
<evidence type="ECO:0000256" key="6">
    <source>
        <dbReference type="ARBA" id="ARBA00022989"/>
    </source>
</evidence>
<protein>
    <submittedName>
        <fullName evidence="10">NCS2 family permease</fullName>
    </submittedName>
</protein>
<evidence type="ECO:0000256" key="3">
    <source>
        <dbReference type="ARBA" id="ARBA00022448"/>
    </source>
</evidence>
<evidence type="ECO:0000256" key="1">
    <source>
        <dbReference type="ARBA" id="ARBA00004651"/>
    </source>
</evidence>
<keyword evidence="7 8" id="KW-0472">Membrane</keyword>
<keyword evidence="6 8" id="KW-1133">Transmembrane helix</keyword>
<feature type="transmembrane region" description="Helical" evidence="9">
    <location>
        <begin position="54"/>
        <end position="77"/>
    </location>
</feature>
<evidence type="ECO:0000256" key="2">
    <source>
        <dbReference type="ARBA" id="ARBA00005697"/>
    </source>
</evidence>
<evidence type="ECO:0000313" key="10">
    <source>
        <dbReference type="EMBL" id="WAJ69885.1"/>
    </source>
</evidence>
<dbReference type="InterPro" id="IPR026033">
    <property type="entry name" value="Azg-like_bact_archaea"/>
</dbReference>
<evidence type="ECO:0000256" key="9">
    <source>
        <dbReference type="SAM" id="Phobius"/>
    </source>
</evidence>
<comment type="similarity">
    <text evidence="2 8">Belongs to the nucleobase:cation symporter-2 (NCS2) (TC 2.A.40) family. Azg-like subfamily.</text>
</comment>
<gene>
    <name evidence="10" type="ORF">OLW01_12115</name>
</gene>
<feature type="transmembrane region" description="Helical" evidence="9">
    <location>
        <begin position="131"/>
        <end position="150"/>
    </location>
</feature>
<evidence type="ECO:0000256" key="5">
    <source>
        <dbReference type="ARBA" id="ARBA00022692"/>
    </source>
</evidence>
<sequence length="431" mass="45336">MEQIAHYFNFEKLNTNLSTEIRAGVTTFLTMAYILFINPQLLSISGMPAQDVAVATAMAAGVACLIMGAYAKFPFALAPGMGLNAYFTFGVVQGMGVSWQVALAAVFVEGLIFIALAATSFRSKMINAIPSTLKIATMVGIGLFLSIIGFKNAGLTVDHAATFVTMGDLHNPAVLLSLFGIILTAALMHKGYKAALLISIIALTLIAWVTGLADAPDKFLTIPSFPKETLLAVDFSQVFTGAFLTVVIAFLFVDIFDTAGTLIGTGRAAGLLDKKGELPGAEKAFMADAVGTTAGSLLGTSTVTTYVESASGIQSGGRSGMTAIVVGLLFLVSLFLTPIFIAVPALATAPALIVVGALMMLGAKDVDWLKIDESVPAFLTVIAMPFTFSIAHGITLGIISYVAIKVLTGQWKQVNLFMWFLAIALSIYHMS</sequence>
<feature type="transmembrane region" description="Helical" evidence="9">
    <location>
        <begin position="321"/>
        <end position="341"/>
    </location>
</feature>
<organism evidence="10 11">
    <name type="scientific">Catenovulum adriaticum</name>
    <dbReference type="NCBI Taxonomy" id="2984846"/>
    <lineage>
        <taxon>Bacteria</taxon>
        <taxon>Pseudomonadati</taxon>
        <taxon>Pseudomonadota</taxon>
        <taxon>Gammaproteobacteria</taxon>
        <taxon>Alteromonadales</taxon>
        <taxon>Alteromonadaceae</taxon>
        <taxon>Catenovulum</taxon>
    </lineage>
</organism>
<keyword evidence="4 8" id="KW-1003">Cell membrane</keyword>
<dbReference type="PANTHER" id="PTHR43337">
    <property type="entry name" value="XANTHINE/URACIL PERMEASE C887.17-RELATED"/>
    <property type="match status" value="1"/>
</dbReference>
<evidence type="ECO:0000313" key="11">
    <source>
        <dbReference type="Proteomes" id="UP001163726"/>
    </source>
</evidence>
<feature type="transmembrane region" description="Helical" evidence="9">
    <location>
        <begin position="21"/>
        <end position="42"/>
    </location>
</feature>
<keyword evidence="11" id="KW-1185">Reference proteome</keyword>
<dbReference type="InterPro" id="IPR045018">
    <property type="entry name" value="Azg-like"/>
</dbReference>
<feature type="transmembrane region" description="Helical" evidence="9">
    <location>
        <begin position="410"/>
        <end position="428"/>
    </location>
</feature>
<reference evidence="10" key="1">
    <citation type="submission" date="2022-10" db="EMBL/GenBank/DDBJ databases">
        <title>Catenovulum adriacola sp. nov. isolated in the Harbour of Susak.</title>
        <authorList>
            <person name="Schoch T."/>
            <person name="Reich S.J."/>
            <person name="Stoeferle S."/>
            <person name="Flaiz M."/>
            <person name="Kazda M."/>
            <person name="Riedel C.U."/>
            <person name="Duerre P."/>
        </authorList>
    </citation>
    <scope>NUCLEOTIDE SEQUENCE</scope>
    <source>
        <strain evidence="10">TS8</strain>
    </source>
</reference>
<evidence type="ECO:0000256" key="4">
    <source>
        <dbReference type="ARBA" id="ARBA00022475"/>
    </source>
</evidence>